<dbReference type="Proteomes" id="UP001271769">
    <property type="component" value="Unassembled WGS sequence"/>
</dbReference>
<keyword evidence="2" id="KW-0812">Transmembrane</keyword>
<accession>A0ABU5DSB2</accession>
<keyword evidence="2" id="KW-0472">Membrane</keyword>
<evidence type="ECO:0000256" key="2">
    <source>
        <dbReference type="SAM" id="Phobius"/>
    </source>
</evidence>
<keyword evidence="5" id="KW-1185">Reference proteome</keyword>
<feature type="region of interest" description="Disordered" evidence="1">
    <location>
        <begin position="250"/>
        <end position="310"/>
    </location>
</feature>
<feature type="compositionally biased region" description="Low complexity" evidence="1">
    <location>
        <begin position="259"/>
        <end position="310"/>
    </location>
</feature>
<comment type="caution">
    <text evidence="4">The sequence shown here is derived from an EMBL/GenBank/DDBJ whole genome shotgun (WGS) entry which is preliminary data.</text>
</comment>
<dbReference type="Pfam" id="PF05036">
    <property type="entry name" value="SPOR"/>
    <property type="match status" value="1"/>
</dbReference>
<feature type="compositionally biased region" description="Pro residues" evidence="1">
    <location>
        <begin position="204"/>
        <end position="217"/>
    </location>
</feature>
<reference evidence="4 5" key="1">
    <citation type="journal article" date="2013" name="Antonie Van Leeuwenhoek">
        <title>Dongia rigui sp. nov., isolated from freshwater of a large wetland in Korea.</title>
        <authorList>
            <person name="Baik K.S."/>
            <person name="Hwang Y.M."/>
            <person name="Choi J.S."/>
            <person name="Kwon J."/>
            <person name="Seong C.N."/>
        </authorList>
    </citation>
    <scope>NUCLEOTIDE SEQUENCE [LARGE SCALE GENOMIC DNA]</scope>
    <source>
        <strain evidence="4 5">04SU4-P</strain>
    </source>
</reference>
<feature type="region of interest" description="Disordered" evidence="1">
    <location>
        <begin position="192"/>
        <end position="234"/>
    </location>
</feature>
<dbReference type="SUPFAM" id="SSF110997">
    <property type="entry name" value="Sporulation related repeat"/>
    <property type="match status" value="1"/>
</dbReference>
<dbReference type="Gene3D" id="3.30.70.1070">
    <property type="entry name" value="Sporulation related repeat"/>
    <property type="match status" value="1"/>
</dbReference>
<gene>
    <name evidence="4" type="ORF">SMD31_00100</name>
</gene>
<protein>
    <submittedName>
        <fullName evidence="4">SPOR domain-containing protein</fullName>
    </submittedName>
</protein>
<dbReference type="InterPro" id="IPR007730">
    <property type="entry name" value="SPOR-like_dom"/>
</dbReference>
<dbReference type="InterPro" id="IPR036680">
    <property type="entry name" value="SPOR-like_sf"/>
</dbReference>
<dbReference type="PROSITE" id="PS51724">
    <property type="entry name" value="SPOR"/>
    <property type="match status" value="1"/>
</dbReference>
<dbReference type="RefSeq" id="WP_320498455.1">
    <property type="nucleotide sequence ID" value="NZ_JAXCLX010000001.1"/>
</dbReference>
<proteinExistence type="predicted"/>
<evidence type="ECO:0000313" key="5">
    <source>
        <dbReference type="Proteomes" id="UP001271769"/>
    </source>
</evidence>
<evidence type="ECO:0000256" key="1">
    <source>
        <dbReference type="SAM" id="MobiDB-lite"/>
    </source>
</evidence>
<evidence type="ECO:0000259" key="3">
    <source>
        <dbReference type="PROSITE" id="PS51724"/>
    </source>
</evidence>
<name>A0ABU5DSB2_9PROT</name>
<sequence length="392" mass="39139">MTTEPPRPDQIQANVAAALSRLRGELAPTPPVAAGGSEPDAGRAGDTDSEPQLDVGPTLSAPDPSMALGAPKPHAPSDPLDTPFARMTGLKPTDQPDLLSGIGAPPPLADIADAEAEAAHRRRRLRNRLLAGGVLVLALAGFWYWSSSGEGGSEAVPVIAADGTPEKVKPADEGGLEVPNQDVAILNGENSAAPSQGETVLPAPEQPATPPAPPAEPAAPSDAAPAATADAAPAASDAVPSVAAPAVDAIPSVPAPTEPGVATSGATPPAAPATSEAAPVPAEEPTQTAAAEAAPVEAAPAAEAAPAPATSGSARIQLAAVKSEAAAQKEWTRLQKANPDLLGGLSLHVERFNKSASEVYYRIQAGPLADKAAAKQLCAQLKQKNQACLVAN</sequence>
<feature type="compositionally biased region" description="Low complexity" evidence="1">
    <location>
        <begin position="218"/>
        <end position="234"/>
    </location>
</feature>
<feature type="domain" description="SPOR" evidence="3">
    <location>
        <begin position="308"/>
        <end position="392"/>
    </location>
</feature>
<feature type="transmembrane region" description="Helical" evidence="2">
    <location>
        <begin position="129"/>
        <end position="146"/>
    </location>
</feature>
<dbReference type="EMBL" id="JAXCLX010000001">
    <property type="protein sequence ID" value="MDY0870299.1"/>
    <property type="molecule type" value="Genomic_DNA"/>
</dbReference>
<evidence type="ECO:0000313" key="4">
    <source>
        <dbReference type="EMBL" id="MDY0870299.1"/>
    </source>
</evidence>
<keyword evidence="2" id="KW-1133">Transmembrane helix</keyword>
<feature type="region of interest" description="Disordered" evidence="1">
    <location>
        <begin position="16"/>
        <end position="108"/>
    </location>
</feature>
<organism evidence="4 5">
    <name type="scientific">Dongia rigui</name>
    <dbReference type="NCBI Taxonomy" id="940149"/>
    <lineage>
        <taxon>Bacteria</taxon>
        <taxon>Pseudomonadati</taxon>
        <taxon>Pseudomonadota</taxon>
        <taxon>Alphaproteobacteria</taxon>
        <taxon>Rhodospirillales</taxon>
        <taxon>Dongiaceae</taxon>
        <taxon>Dongia</taxon>
    </lineage>
</organism>